<dbReference type="InterPro" id="IPR036291">
    <property type="entry name" value="NAD(P)-bd_dom_sf"/>
</dbReference>
<dbReference type="InterPro" id="IPR005913">
    <property type="entry name" value="dTDP_dehydrorham_reduct"/>
</dbReference>
<feature type="site" description="Participates in a stacking interaction with the thymidine ring of dTDP-4-oxo-6-deoxyglucose" evidence="3">
    <location>
        <position position="139"/>
    </location>
</feature>
<comment type="function">
    <text evidence="4">Catalyzes the reduction of dTDP-6-deoxy-L-lyxo-4-hexulose to yield dTDP-L-rhamnose.</text>
</comment>
<dbReference type="STRING" id="134605.HMPREF3206_00651"/>
<organism evidence="6 7">
    <name type="scientific">Fusobacterium equinum</name>
    <dbReference type="NCBI Taxonomy" id="134605"/>
    <lineage>
        <taxon>Bacteria</taxon>
        <taxon>Fusobacteriati</taxon>
        <taxon>Fusobacteriota</taxon>
        <taxon>Fusobacteriia</taxon>
        <taxon>Fusobacteriales</taxon>
        <taxon>Fusobacteriaceae</taxon>
        <taxon>Fusobacterium</taxon>
    </lineage>
</organism>
<evidence type="ECO:0000256" key="2">
    <source>
        <dbReference type="PIRSR" id="PIRSR600888-1"/>
    </source>
</evidence>
<feature type="active site" description="Proton acceptor" evidence="2">
    <location>
        <position position="64"/>
    </location>
</feature>
<reference evidence="7" key="1">
    <citation type="submission" date="2016-01" db="EMBL/GenBank/DDBJ databases">
        <authorList>
            <person name="Mitreva M."/>
            <person name="Pepin K.H."/>
            <person name="Mihindukulasuriya K.A."/>
            <person name="Fulton R."/>
            <person name="Fronick C."/>
            <person name="O'Laughlin M."/>
            <person name="Miner T."/>
            <person name="Herter B."/>
            <person name="Rosa B.A."/>
            <person name="Cordes M."/>
            <person name="Tomlinson C."/>
            <person name="Wollam A."/>
            <person name="Palsikar V.B."/>
            <person name="Mardis E.R."/>
            <person name="Wilson R.K."/>
        </authorList>
    </citation>
    <scope>NUCLEOTIDE SEQUENCE [LARGE SCALE GENOMIC DNA]</scope>
    <source>
        <strain evidence="7">CMW8396</strain>
    </source>
</reference>
<dbReference type="CDD" id="cd00438">
    <property type="entry name" value="cupin_RmlC"/>
    <property type="match status" value="1"/>
</dbReference>
<protein>
    <recommendedName>
        <fullName evidence="4">dTDP-4-dehydrorhamnose reductase</fullName>
        <ecNumber evidence="4">1.1.1.133</ecNumber>
    </recommendedName>
</protein>
<dbReference type="InterPro" id="IPR014710">
    <property type="entry name" value="RmlC-like_jellyroll"/>
</dbReference>
<dbReference type="PATRIC" id="fig|134605.3.peg.654"/>
<comment type="caution">
    <text evidence="6">The sequence shown here is derived from an EMBL/GenBank/DDBJ whole genome shotgun (WGS) entry which is preliminary data.</text>
</comment>
<dbReference type="Gene3D" id="3.40.50.720">
    <property type="entry name" value="NAD(P)-binding Rossmann-like Domain"/>
    <property type="match status" value="1"/>
</dbReference>
<dbReference type="GO" id="GO:0008831">
    <property type="term" value="F:dTDP-4-dehydrorhamnose reductase activity"/>
    <property type="evidence" value="ECO:0007669"/>
    <property type="project" value="UniProtKB-EC"/>
</dbReference>
<comment type="pathway">
    <text evidence="4">Carbohydrate biosynthesis; dTDP-L-rhamnose biosynthesis.</text>
</comment>
<dbReference type="UniPathway" id="UPA00124"/>
<dbReference type="NCBIfam" id="TIGR01214">
    <property type="entry name" value="rmlD"/>
    <property type="match status" value="1"/>
</dbReference>
<keyword evidence="7" id="KW-1185">Reference proteome</keyword>
<keyword evidence="4" id="KW-0521">NADP</keyword>
<dbReference type="PANTHER" id="PTHR10491">
    <property type="entry name" value="DTDP-4-DEHYDRORHAMNOSE REDUCTASE"/>
    <property type="match status" value="1"/>
</dbReference>
<dbReference type="AlphaFoldDB" id="A0A133NGZ4"/>
<dbReference type="InterPro" id="IPR011051">
    <property type="entry name" value="RmlC_Cupin_sf"/>
</dbReference>
<evidence type="ECO:0000256" key="1">
    <source>
        <dbReference type="ARBA" id="ARBA00010944"/>
    </source>
</evidence>
<dbReference type="NCBIfam" id="TIGR01221">
    <property type="entry name" value="rmlC"/>
    <property type="match status" value="1"/>
</dbReference>
<gene>
    <name evidence="6" type="ORF">HMPREF3206_00651</name>
</gene>
<dbReference type="EC" id="1.1.1.133" evidence="4"/>
<proteinExistence type="inferred from homology"/>
<name>A0A133NGZ4_9FUSO</name>
<dbReference type="GO" id="GO:0008830">
    <property type="term" value="F:dTDP-4-dehydrorhamnose 3,5-epimerase activity"/>
    <property type="evidence" value="ECO:0007669"/>
    <property type="project" value="InterPro"/>
</dbReference>
<evidence type="ECO:0000313" key="6">
    <source>
        <dbReference type="EMBL" id="KXA15565.1"/>
    </source>
</evidence>
<dbReference type="Pfam" id="PF00908">
    <property type="entry name" value="dTDP_sugar_isom"/>
    <property type="match status" value="1"/>
</dbReference>
<evidence type="ECO:0000256" key="3">
    <source>
        <dbReference type="PIRSR" id="PIRSR600888-3"/>
    </source>
</evidence>
<dbReference type="Proteomes" id="UP000070617">
    <property type="component" value="Unassembled WGS sequence"/>
</dbReference>
<dbReference type="Gene3D" id="2.60.120.10">
    <property type="entry name" value="Jelly Rolls"/>
    <property type="match status" value="1"/>
</dbReference>
<accession>A0A133NGZ4</accession>
<dbReference type="GO" id="GO:0005829">
    <property type="term" value="C:cytosol"/>
    <property type="evidence" value="ECO:0007669"/>
    <property type="project" value="TreeGrafter"/>
</dbReference>
<evidence type="ECO:0000313" key="7">
    <source>
        <dbReference type="Proteomes" id="UP000070617"/>
    </source>
</evidence>
<dbReference type="SUPFAM" id="SSF51735">
    <property type="entry name" value="NAD(P)-binding Rossmann-fold domains"/>
    <property type="match status" value="1"/>
</dbReference>
<keyword evidence="4" id="KW-0560">Oxidoreductase</keyword>
<dbReference type="GO" id="GO:0019305">
    <property type="term" value="P:dTDP-rhamnose biosynthetic process"/>
    <property type="evidence" value="ECO:0007669"/>
    <property type="project" value="UniProtKB-UniPathway"/>
</dbReference>
<dbReference type="PANTHER" id="PTHR10491:SF4">
    <property type="entry name" value="METHIONINE ADENOSYLTRANSFERASE 2 SUBUNIT BETA"/>
    <property type="match status" value="1"/>
</dbReference>
<dbReference type="RefSeq" id="WP_008801374.1">
    <property type="nucleotide sequence ID" value="NZ_KQ956522.1"/>
</dbReference>
<dbReference type="InterPro" id="IPR000888">
    <property type="entry name" value="RmlC-like"/>
</dbReference>
<feature type="domain" description="RmlD-like substrate binding" evidence="5">
    <location>
        <begin position="193"/>
        <end position="467"/>
    </location>
</feature>
<dbReference type="Gene3D" id="3.90.25.10">
    <property type="entry name" value="UDP-galactose 4-epimerase, domain 1"/>
    <property type="match status" value="1"/>
</dbReference>
<dbReference type="InterPro" id="IPR029903">
    <property type="entry name" value="RmlD-like-bd"/>
</dbReference>
<evidence type="ECO:0000259" key="5">
    <source>
        <dbReference type="Pfam" id="PF04321"/>
    </source>
</evidence>
<feature type="active site" description="Proton donor" evidence="2">
    <location>
        <position position="133"/>
    </location>
</feature>
<comment type="similarity">
    <text evidence="1 4">Belongs to the dTDP-4-dehydrorhamnose reductase family.</text>
</comment>
<evidence type="ECO:0000256" key="4">
    <source>
        <dbReference type="RuleBase" id="RU364082"/>
    </source>
</evidence>
<dbReference type="EMBL" id="LRPX01000026">
    <property type="protein sequence ID" value="KXA15565.1"/>
    <property type="molecule type" value="Genomic_DNA"/>
</dbReference>
<sequence>MSKFIKMETELEGVYIIDTLKFEDERGYFSEIYQKDCFKELGIQDDFIQENISYSKKGTLRGLHFQTKKKQGKLLRVLKGKIYDVIVDLRENSKTYGQHIGIELQGQDQKLLWIPPGCAHGFLSLDEKNVVQYQCTENYAAEYESGILWSDTDLNIDWKLKEYGILKEELIISEKDRRQKSFEDYEKRKKEERVLILGGNGQLGKAFQKFIQKKKIRYQAVDIDTLDITDEKKCREFLEKNFFHCVINCAAYTDVDKAELELERCKTVNADAIKLWIDLCRERQIPFITFSTDFVFDGTGDEPYSEEKDPNPISWYGKTKLEGEKNALCYEKALVIRSSWLFSNEGTNFCKKVLTWSKQKKEIHIVDDQISTPTYVRDLVYFTWLLYEKACFGLYHMSSSGECSKYDLAKYLLSSISWNGILERASSEEFENRAERPKYSKLYCMKLQREVGKPLPYWKKAVQHFLKGEL</sequence>
<dbReference type="Pfam" id="PF04321">
    <property type="entry name" value="RmlD_sub_bind"/>
    <property type="match status" value="1"/>
</dbReference>
<dbReference type="CDD" id="cd05254">
    <property type="entry name" value="dTDP_HR_like_SDR_e"/>
    <property type="match status" value="1"/>
</dbReference>
<dbReference type="SUPFAM" id="SSF51182">
    <property type="entry name" value="RmlC-like cupins"/>
    <property type="match status" value="1"/>
</dbReference>